<organism evidence="7 8">
    <name type="scientific">Pendulispora brunnea</name>
    <dbReference type="NCBI Taxonomy" id="2905690"/>
    <lineage>
        <taxon>Bacteria</taxon>
        <taxon>Pseudomonadati</taxon>
        <taxon>Myxococcota</taxon>
        <taxon>Myxococcia</taxon>
        <taxon>Myxococcales</taxon>
        <taxon>Sorangiineae</taxon>
        <taxon>Pendulisporaceae</taxon>
        <taxon>Pendulispora</taxon>
    </lineage>
</organism>
<dbReference type="PRINTS" id="PR00455">
    <property type="entry name" value="HTHTETR"/>
</dbReference>
<dbReference type="SUPFAM" id="SSF46689">
    <property type="entry name" value="Homeodomain-like"/>
    <property type="match status" value="1"/>
</dbReference>
<keyword evidence="8" id="KW-1185">Reference proteome</keyword>
<evidence type="ECO:0000256" key="1">
    <source>
        <dbReference type="ARBA" id="ARBA00023015"/>
    </source>
</evidence>
<keyword evidence="5" id="KW-0812">Transmembrane</keyword>
<feature type="DNA-binding region" description="H-T-H motif" evidence="4">
    <location>
        <begin position="32"/>
        <end position="51"/>
    </location>
</feature>
<dbReference type="PANTHER" id="PTHR30055">
    <property type="entry name" value="HTH-TYPE TRANSCRIPTIONAL REGULATOR RUTR"/>
    <property type="match status" value="1"/>
</dbReference>
<dbReference type="PROSITE" id="PS50977">
    <property type="entry name" value="HTH_TETR_2"/>
    <property type="match status" value="1"/>
</dbReference>
<dbReference type="RefSeq" id="WP_394846978.1">
    <property type="nucleotide sequence ID" value="NZ_CP089982.1"/>
</dbReference>
<evidence type="ECO:0000256" key="4">
    <source>
        <dbReference type="PROSITE-ProRule" id="PRU00335"/>
    </source>
</evidence>
<keyword evidence="5" id="KW-1133">Transmembrane helix</keyword>
<dbReference type="EMBL" id="CP089982">
    <property type="protein sequence ID" value="WXA96363.1"/>
    <property type="molecule type" value="Genomic_DNA"/>
</dbReference>
<dbReference type="Pfam" id="PF00440">
    <property type="entry name" value="TetR_N"/>
    <property type="match status" value="1"/>
</dbReference>
<sequence>MFIRTEQKAATRARILETARKQLERDGYDGTSIRSVAGEAKVAAGTVLLHFRDKQDLLHAALFDDLETTWARAREVSEKKMQKKGSLERALTALARAFFDYYAERPALSRALLRESLFAAPPWSQRFAAQVAEVHAHVAQLAGAAKSRGELEADVDVALLGAAFFSFYYFALMAWLQGGHAHPLQFFERLLRQHLDGLAPRRKR</sequence>
<evidence type="ECO:0000256" key="2">
    <source>
        <dbReference type="ARBA" id="ARBA00023125"/>
    </source>
</evidence>
<protein>
    <submittedName>
        <fullName evidence="7">TetR family transcriptional regulator</fullName>
    </submittedName>
</protein>
<feature type="domain" description="HTH tetR-type" evidence="6">
    <location>
        <begin position="9"/>
        <end position="69"/>
    </location>
</feature>
<evidence type="ECO:0000256" key="3">
    <source>
        <dbReference type="ARBA" id="ARBA00023163"/>
    </source>
</evidence>
<keyword evidence="3" id="KW-0804">Transcription</keyword>
<name>A0ABZ2KCI3_9BACT</name>
<dbReference type="InterPro" id="IPR036271">
    <property type="entry name" value="Tet_transcr_reg_TetR-rel_C_sf"/>
</dbReference>
<dbReference type="PANTHER" id="PTHR30055:SF234">
    <property type="entry name" value="HTH-TYPE TRANSCRIPTIONAL REGULATOR BETI"/>
    <property type="match status" value="1"/>
</dbReference>
<keyword evidence="5" id="KW-0472">Membrane</keyword>
<evidence type="ECO:0000256" key="5">
    <source>
        <dbReference type="SAM" id="Phobius"/>
    </source>
</evidence>
<evidence type="ECO:0000313" key="8">
    <source>
        <dbReference type="Proteomes" id="UP001379533"/>
    </source>
</evidence>
<proteinExistence type="predicted"/>
<dbReference type="Gene3D" id="1.10.10.60">
    <property type="entry name" value="Homeodomain-like"/>
    <property type="match status" value="1"/>
</dbReference>
<feature type="transmembrane region" description="Helical" evidence="5">
    <location>
        <begin position="157"/>
        <end position="176"/>
    </location>
</feature>
<dbReference type="InterPro" id="IPR011075">
    <property type="entry name" value="TetR_C"/>
</dbReference>
<accession>A0ABZ2KCI3</accession>
<evidence type="ECO:0000259" key="6">
    <source>
        <dbReference type="PROSITE" id="PS50977"/>
    </source>
</evidence>
<dbReference type="Gene3D" id="1.10.357.10">
    <property type="entry name" value="Tetracycline Repressor, domain 2"/>
    <property type="match status" value="1"/>
</dbReference>
<dbReference type="InterPro" id="IPR009057">
    <property type="entry name" value="Homeodomain-like_sf"/>
</dbReference>
<dbReference type="InterPro" id="IPR001647">
    <property type="entry name" value="HTH_TetR"/>
</dbReference>
<dbReference type="Proteomes" id="UP001379533">
    <property type="component" value="Chromosome"/>
</dbReference>
<keyword evidence="1" id="KW-0805">Transcription regulation</keyword>
<keyword evidence="2 4" id="KW-0238">DNA-binding</keyword>
<reference evidence="7 8" key="1">
    <citation type="submission" date="2021-12" db="EMBL/GenBank/DDBJ databases">
        <title>Discovery of the Pendulisporaceae a myxobacterial family with distinct sporulation behavior and unique specialized metabolism.</title>
        <authorList>
            <person name="Garcia R."/>
            <person name="Popoff A."/>
            <person name="Bader C.D."/>
            <person name="Loehr J."/>
            <person name="Walesch S."/>
            <person name="Walt C."/>
            <person name="Boldt J."/>
            <person name="Bunk B."/>
            <person name="Haeckl F.J.F.P.J."/>
            <person name="Gunesch A.P."/>
            <person name="Birkelbach J."/>
            <person name="Nuebel U."/>
            <person name="Pietschmann T."/>
            <person name="Bach T."/>
            <person name="Mueller R."/>
        </authorList>
    </citation>
    <scope>NUCLEOTIDE SEQUENCE [LARGE SCALE GENOMIC DNA]</scope>
    <source>
        <strain evidence="7 8">MSr12523</strain>
    </source>
</reference>
<dbReference type="InterPro" id="IPR050109">
    <property type="entry name" value="HTH-type_TetR-like_transc_reg"/>
</dbReference>
<evidence type="ECO:0000313" key="7">
    <source>
        <dbReference type="EMBL" id="WXA96363.1"/>
    </source>
</evidence>
<dbReference type="SUPFAM" id="SSF48498">
    <property type="entry name" value="Tetracyclin repressor-like, C-terminal domain"/>
    <property type="match status" value="1"/>
</dbReference>
<gene>
    <name evidence="7" type="ORF">LZC95_05870</name>
</gene>
<dbReference type="Pfam" id="PF16859">
    <property type="entry name" value="TetR_C_11"/>
    <property type="match status" value="1"/>
</dbReference>